<dbReference type="InterPro" id="IPR006522">
    <property type="entry name" value="Phage_virion_morphogenesis"/>
</dbReference>
<dbReference type="RefSeq" id="WP_118864365.1">
    <property type="nucleotide sequence ID" value="NZ_QWLV01000005.1"/>
</dbReference>
<dbReference type="Proteomes" id="UP000266693">
    <property type="component" value="Unassembled WGS sequence"/>
</dbReference>
<dbReference type="EMBL" id="QWLV01000005">
    <property type="protein sequence ID" value="RHW17198.1"/>
    <property type="molecule type" value="Genomic_DNA"/>
</dbReference>
<protein>
    <submittedName>
        <fullName evidence="1">Phage virion morphogenesis protein</fullName>
    </submittedName>
</protein>
<evidence type="ECO:0000313" key="2">
    <source>
        <dbReference type="Proteomes" id="UP000266693"/>
    </source>
</evidence>
<name>A0A396RLK6_9SPHN</name>
<dbReference type="Pfam" id="PF05069">
    <property type="entry name" value="Phage_tail_S"/>
    <property type="match status" value="1"/>
</dbReference>
<evidence type="ECO:0000313" key="1">
    <source>
        <dbReference type="EMBL" id="RHW17198.1"/>
    </source>
</evidence>
<dbReference type="AlphaFoldDB" id="A0A396RLK6"/>
<organism evidence="1 2">
    <name type="scientific">Sphingomonas gilva</name>
    <dbReference type="NCBI Taxonomy" id="2305907"/>
    <lineage>
        <taxon>Bacteria</taxon>
        <taxon>Pseudomonadati</taxon>
        <taxon>Pseudomonadota</taxon>
        <taxon>Alphaproteobacteria</taxon>
        <taxon>Sphingomonadales</taxon>
        <taxon>Sphingomonadaceae</taxon>
        <taxon>Sphingomonas</taxon>
    </lineage>
</organism>
<sequence>MSAAKAIEARIDGVADLERKLGGLLTRFGNLTPLMDRFGMVLVTSTVERFDDERDPQGDAWLPSIRKQTEGGKTLTDKGLLRLSQTHIASRDQVEWGSNLRYARAHNDGAIIRAKGGGKLRFKLPGALGFRTVDQVVIPQREFLGVSADDREELEAQTVEWVAEVAPEVEP</sequence>
<accession>A0A396RLK6</accession>
<comment type="caution">
    <text evidence="1">The sequence shown here is derived from an EMBL/GenBank/DDBJ whole genome shotgun (WGS) entry which is preliminary data.</text>
</comment>
<keyword evidence="2" id="KW-1185">Reference proteome</keyword>
<gene>
    <name evidence="1" type="ORF">D1610_11655</name>
</gene>
<dbReference type="OrthoDB" id="2081253at2"/>
<proteinExistence type="predicted"/>
<reference evidence="1 2" key="1">
    <citation type="submission" date="2018-08" db="EMBL/GenBank/DDBJ databases">
        <title>The multiple taxonomic identification of Sphingomonas gilva.</title>
        <authorList>
            <person name="Zhu D."/>
            <person name="Zheng S."/>
        </authorList>
    </citation>
    <scope>NUCLEOTIDE SEQUENCE [LARGE SCALE GENOMIC DNA]</scope>
    <source>
        <strain evidence="1 2">ZDH117</strain>
    </source>
</reference>